<feature type="transmembrane region" description="Helical" evidence="11">
    <location>
        <begin position="172"/>
        <end position="192"/>
    </location>
</feature>
<keyword evidence="6 11" id="KW-0812">Transmembrane</keyword>
<dbReference type="Gene3D" id="1.20.140.150">
    <property type="match status" value="1"/>
</dbReference>
<dbReference type="Ensembl" id="ENSTGUT00000005108.2">
    <property type="protein sequence ID" value="ENSTGUP00000005058.2"/>
    <property type="gene ID" value="ENSTGUG00000004922.2"/>
</dbReference>
<reference evidence="12" key="2">
    <citation type="submission" date="2025-08" db="UniProtKB">
        <authorList>
            <consortium name="Ensembl"/>
        </authorList>
    </citation>
    <scope>IDENTIFICATION</scope>
</reference>
<dbReference type="Proteomes" id="UP000007754">
    <property type="component" value="Chromosome 4"/>
</dbReference>
<keyword evidence="4" id="KW-0796">Tight junction</keyword>
<reference evidence="12" key="3">
    <citation type="submission" date="2025-09" db="UniProtKB">
        <authorList>
            <consortium name="Ensembl"/>
        </authorList>
    </citation>
    <scope>IDENTIFICATION</scope>
</reference>
<evidence type="ECO:0000256" key="1">
    <source>
        <dbReference type="ARBA" id="ARBA00004435"/>
    </source>
</evidence>
<organism evidence="12 13">
    <name type="scientific">Taeniopygia guttata</name>
    <name type="common">Zebra finch</name>
    <name type="synonym">Poephila guttata</name>
    <dbReference type="NCBI Taxonomy" id="59729"/>
    <lineage>
        <taxon>Eukaryota</taxon>
        <taxon>Metazoa</taxon>
        <taxon>Chordata</taxon>
        <taxon>Craniata</taxon>
        <taxon>Vertebrata</taxon>
        <taxon>Euteleostomi</taxon>
        <taxon>Archelosauria</taxon>
        <taxon>Archosauria</taxon>
        <taxon>Dinosauria</taxon>
        <taxon>Saurischia</taxon>
        <taxon>Theropoda</taxon>
        <taxon>Coelurosauria</taxon>
        <taxon>Aves</taxon>
        <taxon>Neognathae</taxon>
        <taxon>Neoaves</taxon>
        <taxon>Telluraves</taxon>
        <taxon>Australaves</taxon>
        <taxon>Passeriformes</taxon>
        <taxon>Passeroidea</taxon>
        <taxon>Estrildidae</taxon>
        <taxon>Estrildinae</taxon>
        <taxon>Taeniopygia</taxon>
    </lineage>
</organism>
<dbReference type="AlphaFoldDB" id="H0Z3B5"/>
<reference evidence="12 13" key="1">
    <citation type="journal article" date="2010" name="Nature">
        <title>The genome of a songbird.</title>
        <authorList>
            <person name="Warren W.C."/>
            <person name="Clayton D.F."/>
            <person name="Ellegren H."/>
            <person name="Arnold A.P."/>
            <person name="Hillier L.W."/>
            <person name="Kunstner A."/>
            <person name="Searle S."/>
            <person name="White S."/>
            <person name="Vilella A.J."/>
            <person name="Fairley S."/>
            <person name="Heger A."/>
            <person name="Kong L."/>
            <person name="Ponting C.P."/>
            <person name="Jarvis E.D."/>
            <person name="Mello C.V."/>
            <person name="Minx P."/>
            <person name="Lovell P."/>
            <person name="Velho T.A."/>
            <person name="Ferris M."/>
            <person name="Balakrishnan C.N."/>
            <person name="Sinha S."/>
            <person name="Blatti C."/>
            <person name="London S.E."/>
            <person name="Li Y."/>
            <person name="Lin Y.C."/>
            <person name="George J."/>
            <person name="Sweedler J."/>
            <person name="Southey B."/>
            <person name="Gunaratne P."/>
            <person name="Watson M."/>
            <person name="Nam K."/>
            <person name="Backstrom N."/>
            <person name="Smeds L."/>
            <person name="Nabholz B."/>
            <person name="Itoh Y."/>
            <person name="Whitney O."/>
            <person name="Pfenning A.R."/>
            <person name="Howard J."/>
            <person name="Volker M."/>
            <person name="Skinner B.M."/>
            <person name="Griffin D.K."/>
            <person name="Ye L."/>
            <person name="McLaren W.M."/>
            <person name="Flicek P."/>
            <person name="Quesada V."/>
            <person name="Velasco G."/>
            <person name="Lopez-Otin C."/>
            <person name="Puente X.S."/>
            <person name="Olender T."/>
            <person name="Lancet D."/>
            <person name="Smit A.F."/>
            <person name="Hubley R."/>
            <person name="Konkel M.K."/>
            <person name="Walker J.A."/>
            <person name="Batzer M.A."/>
            <person name="Gu W."/>
            <person name="Pollock D.D."/>
            <person name="Chen L."/>
            <person name="Cheng Z."/>
            <person name="Eichler E.E."/>
            <person name="Stapley J."/>
            <person name="Slate J."/>
            <person name="Ekblom R."/>
            <person name="Birkhead T."/>
            <person name="Burke T."/>
            <person name="Burt D."/>
            <person name="Scharff C."/>
            <person name="Adam I."/>
            <person name="Richard H."/>
            <person name="Sultan M."/>
            <person name="Soldatov A."/>
            <person name="Lehrach H."/>
            <person name="Edwards S.V."/>
            <person name="Yang S.P."/>
            <person name="Li X."/>
            <person name="Graves T."/>
            <person name="Fulton L."/>
            <person name="Nelson J."/>
            <person name="Chinwalla A."/>
            <person name="Hou S."/>
            <person name="Mardis E.R."/>
            <person name="Wilson R.K."/>
        </authorList>
    </citation>
    <scope>NUCLEOTIDE SEQUENCE [LARGE SCALE GENOMIC DNA]</scope>
</reference>
<evidence type="ECO:0000256" key="10">
    <source>
        <dbReference type="SAM" id="MobiDB-lite"/>
    </source>
</evidence>
<dbReference type="Pfam" id="PF00822">
    <property type="entry name" value="PMP22_Claudin"/>
    <property type="match status" value="1"/>
</dbReference>
<evidence type="ECO:0000313" key="12">
    <source>
        <dbReference type="Ensembl" id="ENSTGUP00000005058.2"/>
    </source>
</evidence>
<comment type="subcellular location">
    <subcellularLocation>
        <location evidence="1">Cell junction</location>
        <location evidence="1">Tight junction</location>
    </subcellularLocation>
    <subcellularLocation>
        <location evidence="2">Cell membrane</location>
        <topology evidence="2">Multi-pass membrane protein</topology>
    </subcellularLocation>
</comment>
<dbReference type="OMA" id="SCEPPRT"/>
<feature type="region of interest" description="Disordered" evidence="10">
    <location>
        <begin position="1"/>
        <end position="162"/>
    </location>
</feature>
<evidence type="ECO:0000256" key="2">
    <source>
        <dbReference type="ARBA" id="ARBA00004651"/>
    </source>
</evidence>
<feature type="region of interest" description="Disordered" evidence="10">
    <location>
        <begin position="357"/>
        <end position="397"/>
    </location>
</feature>
<dbReference type="GO" id="GO:0005198">
    <property type="term" value="F:structural molecule activity"/>
    <property type="evidence" value="ECO:0007669"/>
    <property type="project" value="InterPro"/>
</dbReference>
<name>H0Z3B5_TAEGU</name>
<sequence>MEGAVTGSYAAPAARARPPSRHLRGDSGGRSSRPLKGAVPAAGAASPARPGLRPPAPPPARTAPGPAGLGRLRGCPLRERFRAAGPPQGLRDRFRGSGTASGLRDRFRGSGTTSGAPRPPQGLRDRLRGSGTASGAPGPPLLSCEPPRTSGEREPSGALFTHLPSMRTPTEMIVGLVLCPCGLLLTLTGTLAPSWRQVSLIPDQPRDVVWEQGIWDICRERQSTHDRLCGQADELGYFEQVPVRVAQGLMPSSLVVTLVGLVVAALGVRCWQPEPRHLVAGVAGLVLLLSGLMSLVPSSWYTQELWALPAPSGSTLTVGYSLVLSYLGSCLEILGGLALALSFHHCSKECRAPKLPPTPVTEARSGSSRAYSNPWDVLEDEQDGQHWGRSPPCDSDL</sequence>
<comment type="similarity">
    <text evidence="3">Belongs to the claudin family.</text>
</comment>
<keyword evidence="7" id="KW-0965">Cell junction</keyword>
<evidence type="ECO:0000256" key="11">
    <source>
        <dbReference type="SAM" id="Phobius"/>
    </source>
</evidence>
<feature type="compositionally biased region" description="Low complexity" evidence="10">
    <location>
        <begin position="37"/>
        <end position="51"/>
    </location>
</feature>
<evidence type="ECO:0000256" key="3">
    <source>
        <dbReference type="ARBA" id="ARBA00008295"/>
    </source>
</evidence>
<dbReference type="PRINTS" id="PR01077">
    <property type="entry name" value="CLAUDIN"/>
</dbReference>
<dbReference type="STRING" id="59729.ENSTGUP00000005058"/>
<evidence type="ECO:0000256" key="9">
    <source>
        <dbReference type="ARBA" id="ARBA00023136"/>
    </source>
</evidence>
<keyword evidence="5" id="KW-1003">Cell membrane</keyword>
<gene>
    <name evidence="12" type="primary">CLDN23</name>
</gene>
<feature type="transmembrane region" description="Helical" evidence="11">
    <location>
        <begin position="278"/>
        <end position="300"/>
    </location>
</feature>
<dbReference type="GO" id="GO:0005886">
    <property type="term" value="C:plasma membrane"/>
    <property type="evidence" value="ECO:0007669"/>
    <property type="project" value="UniProtKB-SubCell"/>
</dbReference>
<keyword evidence="8 11" id="KW-1133">Transmembrane helix</keyword>
<evidence type="ECO:0000256" key="7">
    <source>
        <dbReference type="ARBA" id="ARBA00022949"/>
    </source>
</evidence>
<feature type="transmembrane region" description="Helical" evidence="11">
    <location>
        <begin position="245"/>
        <end position="266"/>
    </location>
</feature>
<proteinExistence type="inferred from homology"/>
<dbReference type="GeneTree" id="ENSGT00390000006975"/>
<dbReference type="InterPro" id="IPR004031">
    <property type="entry name" value="PMP22/EMP/MP20/Claudin"/>
</dbReference>
<feature type="compositionally biased region" description="Pro residues" evidence="10">
    <location>
        <begin position="52"/>
        <end position="61"/>
    </location>
</feature>
<dbReference type="FunCoup" id="H0Z3B5">
    <property type="interactions" value="103"/>
</dbReference>
<evidence type="ECO:0000256" key="8">
    <source>
        <dbReference type="ARBA" id="ARBA00022989"/>
    </source>
</evidence>
<dbReference type="PANTHER" id="PTHR12002">
    <property type="entry name" value="CLAUDIN"/>
    <property type="match status" value="1"/>
</dbReference>
<dbReference type="HOGENOM" id="CLU_090872_1_0_1"/>
<evidence type="ECO:0000256" key="6">
    <source>
        <dbReference type="ARBA" id="ARBA00022692"/>
    </source>
</evidence>
<evidence type="ECO:0000256" key="4">
    <source>
        <dbReference type="ARBA" id="ARBA00022427"/>
    </source>
</evidence>
<dbReference type="InterPro" id="IPR006187">
    <property type="entry name" value="Claudin"/>
</dbReference>
<dbReference type="GO" id="GO:0005923">
    <property type="term" value="C:bicellular tight junction"/>
    <property type="evidence" value="ECO:0007669"/>
    <property type="project" value="UniProtKB-SubCell"/>
</dbReference>
<keyword evidence="9 11" id="KW-0472">Membrane</keyword>
<dbReference type="InParanoid" id="H0Z3B5"/>
<accession>H0Z3B5</accession>
<evidence type="ECO:0000313" key="13">
    <source>
        <dbReference type="Proteomes" id="UP000007754"/>
    </source>
</evidence>
<keyword evidence="13" id="KW-1185">Reference proteome</keyword>
<evidence type="ECO:0000256" key="5">
    <source>
        <dbReference type="ARBA" id="ARBA00022475"/>
    </source>
</evidence>
<protein>
    <submittedName>
        <fullName evidence="12">Claudin 23</fullName>
    </submittedName>
</protein>
<feature type="transmembrane region" description="Helical" evidence="11">
    <location>
        <begin position="320"/>
        <end position="341"/>
    </location>
</feature>